<accession>A0A5C6QU59</accession>
<dbReference type="Proteomes" id="UP000321917">
    <property type="component" value="Unassembled WGS sequence"/>
</dbReference>
<evidence type="ECO:0000313" key="3">
    <source>
        <dbReference type="Proteomes" id="UP000321525"/>
    </source>
</evidence>
<organism evidence="2 4">
    <name type="scientific">Colwellia hornerae</name>
    <dbReference type="NCBI Taxonomy" id="89402"/>
    <lineage>
        <taxon>Bacteria</taxon>
        <taxon>Pseudomonadati</taxon>
        <taxon>Pseudomonadota</taxon>
        <taxon>Gammaproteobacteria</taxon>
        <taxon>Alteromonadales</taxon>
        <taxon>Colwelliaceae</taxon>
        <taxon>Colwellia</taxon>
    </lineage>
</organism>
<name>A0A5C6QU59_9GAMM</name>
<evidence type="ECO:0000313" key="4">
    <source>
        <dbReference type="Proteomes" id="UP000321917"/>
    </source>
</evidence>
<sequence>MRKLILSSLLLSFASYGDVMVLDNGDISTSACAYGRGQAAITQAQNSAAAELSRFIKGNKTLEFGDDSESFESSLAQVYSNSRDTILEGLNSGRMQFTIGQPYLQGSDTCLVVAVNVKKSLSSSNTPDSLEWQDDSSTVTVTVIGEGWSKAGDSARQRAEQDALRRAISRVVGIYLSQNSVQSSQTIMQISNNEEHNALRDLMSQQMSSRSAGLVKSWQPLASKKLSKDGLQVTLQVVVEKSPLIAQSNDFLDQIGSPRVKVIADDNFEPILKTWLSEQGIETGSGASLQVIAKHKLRGPANSKRLSLTIEVRDLANNLYGKWDNDPSLVALPDSEHLLDDLTRVTFEMPEQLKTLQQAMSKAFINVVSQGGLVREIKIRSSYLSQPEKLHAVISTIGGVKDVAIFTKNKYLVASLRYPGDTRELALILQNSLAAISTPSFPNGQVIDDQTILFN</sequence>
<dbReference type="EMBL" id="VOLQ01000001">
    <property type="protein sequence ID" value="TWX72252.1"/>
    <property type="molecule type" value="Genomic_DNA"/>
</dbReference>
<dbReference type="EMBL" id="VOLR01000003">
    <property type="protein sequence ID" value="TWX62416.1"/>
    <property type="molecule type" value="Genomic_DNA"/>
</dbReference>
<evidence type="ECO:0000313" key="1">
    <source>
        <dbReference type="EMBL" id="TWX62416.1"/>
    </source>
</evidence>
<proteinExistence type="predicted"/>
<dbReference type="RefSeq" id="WP_146797709.1">
    <property type="nucleotide sequence ID" value="NZ_VOLP01000004.1"/>
</dbReference>
<comment type="caution">
    <text evidence="2">The sequence shown here is derived from an EMBL/GenBank/DDBJ whole genome shotgun (WGS) entry which is preliminary data.</text>
</comment>
<dbReference type="AlphaFoldDB" id="A0A5C6QU59"/>
<gene>
    <name evidence="1" type="ORF">ESZ26_03240</name>
    <name evidence="2" type="ORF">ESZ27_00125</name>
</gene>
<evidence type="ECO:0000313" key="2">
    <source>
        <dbReference type="EMBL" id="TWX72252.1"/>
    </source>
</evidence>
<keyword evidence="3" id="KW-1185">Reference proteome</keyword>
<dbReference type="OrthoDB" id="5857647at2"/>
<dbReference type="Proteomes" id="UP000321525">
    <property type="component" value="Unassembled WGS sequence"/>
</dbReference>
<protein>
    <submittedName>
        <fullName evidence="2">Uncharacterized protein</fullName>
    </submittedName>
</protein>
<reference evidence="2 4" key="1">
    <citation type="submission" date="2019-07" db="EMBL/GenBank/DDBJ databases">
        <title>Genomes of sea-ice associated Colwellia species.</title>
        <authorList>
            <person name="Bowman J.P."/>
        </authorList>
    </citation>
    <scope>NUCLEOTIDE SEQUENCE [LARGE SCALE GENOMIC DNA]</scope>
    <source>
        <strain evidence="1 3">ACAM 607</strain>
        <strain evidence="2 4">IC036</strain>
    </source>
</reference>